<organism evidence="5 6">
    <name type="scientific">Methylomarinovum caldicuralii</name>
    <dbReference type="NCBI Taxonomy" id="438856"/>
    <lineage>
        <taxon>Bacteria</taxon>
        <taxon>Pseudomonadati</taxon>
        <taxon>Pseudomonadota</taxon>
        <taxon>Gammaproteobacteria</taxon>
        <taxon>Methylococcales</taxon>
        <taxon>Methylothermaceae</taxon>
        <taxon>Methylomarinovum</taxon>
    </lineage>
</organism>
<dbReference type="InterPro" id="IPR045857">
    <property type="entry name" value="O16G_dom_2"/>
</dbReference>
<feature type="domain" description="Glycosyl hydrolase family 13 catalytic" evidence="4">
    <location>
        <begin position="56"/>
        <end position="487"/>
    </location>
</feature>
<dbReference type="Proteomes" id="UP001321825">
    <property type="component" value="Chromosome"/>
</dbReference>
<evidence type="ECO:0000256" key="2">
    <source>
        <dbReference type="ARBA" id="ARBA00022679"/>
    </source>
</evidence>
<dbReference type="EMBL" id="AP024714">
    <property type="protein sequence ID" value="BCX82680.1"/>
    <property type="molecule type" value="Genomic_DNA"/>
</dbReference>
<feature type="binding site" evidence="3">
    <location>
        <position position="141"/>
    </location>
    <ligand>
        <name>substrate</name>
    </ligand>
</feature>
<dbReference type="InterPro" id="IPR016377">
    <property type="entry name" value="Sucrose_GGa_phosphorylase-rel"/>
</dbReference>
<dbReference type="RefSeq" id="WP_317705070.1">
    <property type="nucleotide sequence ID" value="NZ_AP024714.1"/>
</dbReference>
<dbReference type="SMART" id="SM00642">
    <property type="entry name" value="Aamy"/>
    <property type="match status" value="1"/>
</dbReference>
<dbReference type="KEGG" id="mcau:MIT9_P2266"/>
<dbReference type="PANTHER" id="PTHR38784">
    <property type="entry name" value="SUCROSE PHOSPHORYLASE"/>
    <property type="match status" value="1"/>
</dbReference>
<dbReference type="Gene3D" id="3.90.400.10">
    <property type="entry name" value="Oligo-1,6-glucosidase, Domain 2"/>
    <property type="match status" value="1"/>
</dbReference>
<dbReference type="InterPro" id="IPR013739">
    <property type="entry name" value="Beta_galactosidase_C"/>
</dbReference>
<dbReference type="GO" id="GO:0016798">
    <property type="term" value="F:hydrolase activity, acting on glycosyl bonds"/>
    <property type="evidence" value="ECO:0007669"/>
    <property type="project" value="UniProtKB-KW"/>
</dbReference>
<dbReference type="InterPro" id="IPR033746">
    <property type="entry name" value="GGa_phosphorylase"/>
</dbReference>
<dbReference type="Gene3D" id="3.20.20.80">
    <property type="entry name" value="Glycosidases"/>
    <property type="match status" value="1"/>
</dbReference>
<dbReference type="InterPro" id="IPR017853">
    <property type="entry name" value="GH"/>
</dbReference>
<dbReference type="SUPFAM" id="SSF51445">
    <property type="entry name" value="(Trans)glycosidases"/>
    <property type="match status" value="1"/>
</dbReference>
<evidence type="ECO:0000256" key="1">
    <source>
        <dbReference type="ARBA" id="ARBA00022676"/>
    </source>
</evidence>
<dbReference type="GO" id="GO:0005975">
    <property type="term" value="P:carbohydrate metabolic process"/>
    <property type="evidence" value="ECO:0007669"/>
    <property type="project" value="InterPro"/>
</dbReference>
<gene>
    <name evidence="5" type="ORF">MIT9_P2266</name>
</gene>
<evidence type="ECO:0000313" key="5">
    <source>
        <dbReference type="EMBL" id="BCX82680.1"/>
    </source>
</evidence>
<evidence type="ECO:0000313" key="6">
    <source>
        <dbReference type="Proteomes" id="UP001321825"/>
    </source>
</evidence>
<dbReference type="InterPro" id="IPR006047">
    <property type="entry name" value="GH13_cat_dom"/>
</dbReference>
<dbReference type="AlphaFoldDB" id="A0AAU9C5Y6"/>
<feature type="binding site" evidence="3">
    <location>
        <position position="450"/>
    </location>
    <ligand>
        <name>substrate</name>
    </ligand>
</feature>
<feature type="binding site" evidence="3">
    <location>
        <position position="103"/>
    </location>
    <ligand>
        <name>substrate</name>
    </ligand>
</feature>
<dbReference type="Pfam" id="PF08533">
    <property type="entry name" value="Glyco_hydro_42C"/>
    <property type="match status" value="1"/>
</dbReference>
<dbReference type="PIRSF" id="PIRSF003059">
    <property type="entry name" value="Sucrose_phosphorylase"/>
    <property type="match status" value="1"/>
</dbReference>
<dbReference type="CDD" id="cd11356">
    <property type="entry name" value="AmyAc_Sucrose_phosphorylase-like_1"/>
    <property type="match status" value="1"/>
</dbReference>
<protein>
    <submittedName>
        <fullName evidence="5">Sucrose phosphorylase</fullName>
        <ecNumber evidence="5">2.4.1.7</ecNumber>
    </submittedName>
</protein>
<feature type="binding site" evidence="3">
    <location>
        <begin position="234"/>
        <end position="236"/>
    </location>
    <ligand>
        <name>substrate</name>
    </ligand>
</feature>
<sequence>MNGRFPSEYRQRIRKRLAFLYGEAQAEALTDHLLEKLAGFAPEPHPAPSSLWREHDLLLITYGDSIRKPDETPLRTLHRFLTAHLGDTVSSVHILPYFPYSSDDGFAVIDYLRVNPALGDWPEVEAIARDFRLMTDLVINHVSSRHAWFQNYLRDLDPGRDYFIEVDPDTDLSQVVRPRTTPLLTRFETVRGPRWVWTTFSPDQIDVNFQNPKVLFEYLDILLYYLGKGARLIRLDAIAYLWKKIGTPCIHLPETHEVVKLLRDVVEQAAPDTLLITETNVPHAENIRYFGQGDEAHVVYQFPLPPLVLHALYTGDAGYLNHWAANLEPPPPGCTFLNFLACHDGIGLRPLEGIVPSEEIDRLVAGMQELDGLVSWRATPDGGRAPYELNIAWFSAMQGTVKGRDGLAVERHRCAHAIMLALQGIAAFYILSLLGTENDREGVEQTGAPRAINRHKWDWNALQTRLADPHSPQARVFTELRRLAGMRRRQPAFHPDAPQQVLDLGPAVFAVRRQTQSQTLLALHNVTAQPRLIPLPGGQWHELLSGERVEAEIALPPYGVAWLAQA</sequence>
<evidence type="ECO:0000259" key="4">
    <source>
        <dbReference type="SMART" id="SM00642"/>
    </source>
</evidence>
<dbReference type="InterPro" id="IPR013780">
    <property type="entry name" value="Glyco_hydro_b"/>
</dbReference>
<dbReference type="GO" id="GO:0009018">
    <property type="term" value="F:sucrose phosphorylase activity"/>
    <property type="evidence" value="ECO:0007669"/>
    <property type="project" value="UniProtKB-EC"/>
</dbReference>
<dbReference type="PANTHER" id="PTHR38784:SF1">
    <property type="entry name" value="SUCROSE PHOSPHORYLASE"/>
    <property type="match status" value="1"/>
</dbReference>
<evidence type="ECO:0000256" key="3">
    <source>
        <dbReference type="PIRSR" id="PIRSR003059-2"/>
    </source>
</evidence>
<dbReference type="Pfam" id="PF00128">
    <property type="entry name" value="Alpha-amylase"/>
    <property type="match status" value="1"/>
</dbReference>
<dbReference type="EC" id="2.4.1.7" evidence="5"/>
<dbReference type="Gene3D" id="2.60.40.1180">
    <property type="entry name" value="Golgi alpha-mannosidase II"/>
    <property type="match status" value="1"/>
</dbReference>
<feature type="binding site" evidence="3">
    <location>
        <begin position="343"/>
        <end position="344"/>
    </location>
    <ligand>
        <name>substrate</name>
    </ligand>
</feature>
<keyword evidence="6" id="KW-1185">Reference proteome</keyword>
<proteinExistence type="predicted"/>
<keyword evidence="2 5" id="KW-0808">Transferase</keyword>
<accession>A0AAU9C5Y6</accession>
<name>A0AAU9C5Y6_9GAMM</name>
<keyword evidence="1 5" id="KW-0328">Glycosyltransferase</keyword>
<reference evidence="6" key="1">
    <citation type="journal article" date="2024" name="Int. J. Syst. Evol. Microbiol.">
        <title>Methylomarinovum tepidoasis sp. nov., a moderately thermophilic methanotroph of the family Methylothermaceae isolated from a deep-sea hydrothermal field.</title>
        <authorList>
            <person name="Hirayama H."/>
            <person name="Takaki Y."/>
            <person name="Abe M."/>
            <person name="Miyazaki M."/>
            <person name="Uematsu K."/>
            <person name="Matsui Y."/>
            <person name="Takai K."/>
        </authorList>
    </citation>
    <scope>NUCLEOTIDE SEQUENCE [LARGE SCALE GENOMIC DNA]</scope>
    <source>
        <strain evidence="6">IT-9</strain>
    </source>
</reference>